<dbReference type="InterPro" id="IPR027417">
    <property type="entry name" value="P-loop_NTPase"/>
</dbReference>
<protein>
    <submittedName>
        <fullName evidence="7">ATP-binding cassette domain-containing protein</fullName>
    </submittedName>
</protein>
<evidence type="ECO:0000313" key="7">
    <source>
        <dbReference type="EMBL" id="MEK0086164.1"/>
    </source>
</evidence>
<keyword evidence="4" id="KW-0547">Nucleotide-binding</keyword>
<evidence type="ECO:0000313" key="8">
    <source>
        <dbReference type="Proteomes" id="UP001375743"/>
    </source>
</evidence>
<dbReference type="SUPFAM" id="SSF52540">
    <property type="entry name" value="P-loop containing nucleoside triphosphate hydrolases"/>
    <property type="match status" value="1"/>
</dbReference>
<evidence type="ECO:0000256" key="3">
    <source>
        <dbReference type="ARBA" id="ARBA00022737"/>
    </source>
</evidence>
<keyword evidence="8" id="KW-1185">Reference proteome</keyword>
<dbReference type="Pfam" id="PF00005">
    <property type="entry name" value="ABC_tran"/>
    <property type="match status" value="1"/>
</dbReference>
<keyword evidence="2" id="KW-0762">Sugar transport</keyword>
<dbReference type="PANTHER" id="PTHR43790:SF9">
    <property type="entry name" value="GALACTOFURANOSE TRANSPORTER ATP-BINDING PROTEIN YTFR"/>
    <property type="match status" value="1"/>
</dbReference>
<sequence>MFPEPAPPAEWEVLRGEGLTAQMGVKSRPLQLARHLSGGNQQKVVIAKWLARKPKVFILDEPTRGIDVGARAAIYELIAELTRAGMAVVVVSSDLDEVLGLSHRVMVMSRGRSRGILDAHEASRHAVMERATH</sequence>
<organism evidence="7 8">
    <name type="scientific">Benzoatithermus flavus</name>
    <dbReference type="NCBI Taxonomy" id="3108223"/>
    <lineage>
        <taxon>Bacteria</taxon>
        <taxon>Pseudomonadati</taxon>
        <taxon>Pseudomonadota</taxon>
        <taxon>Alphaproteobacteria</taxon>
        <taxon>Geminicoccales</taxon>
        <taxon>Geminicoccaceae</taxon>
        <taxon>Benzoatithermus</taxon>
    </lineage>
</organism>
<evidence type="ECO:0000256" key="4">
    <source>
        <dbReference type="ARBA" id="ARBA00022741"/>
    </source>
</evidence>
<dbReference type="EMBL" id="JBBLZC010000050">
    <property type="protein sequence ID" value="MEK0086164.1"/>
    <property type="molecule type" value="Genomic_DNA"/>
</dbReference>
<evidence type="ECO:0000256" key="2">
    <source>
        <dbReference type="ARBA" id="ARBA00022597"/>
    </source>
</evidence>
<feature type="domain" description="ABC transporter" evidence="6">
    <location>
        <begin position="25"/>
        <end position="63"/>
    </location>
</feature>
<comment type="caution">
    <text evidence="7">The sequence shown here is derived from an EMBL/GenBank/DDBJ whole genome shotgun (WGS) entry which is preliminary data.</text>
</comment>
<accession>A0ABU8XYU9</accession>
<gene>
    <name evidence="7" type="ORF">U1T56_23660</name>
</gene>
<dbReference type="Gene3D" id="3.40.50.300">
    <property type="entry name" value="P-loop containing nucleotide triphosphate hydrolases"/>
    <property type="match status" value="1"/>
</dbReference>
<evidence type="ECO:0000256" key="5">
    <source>
        <dbReference type="ARBA" id="ARBA00022840"/>
    </source>
</evidence>
<name>A0ABU8XYU9_9PROT</name>
<evidence type="ECO:0000259" key="6">
    <source>
        <dbReference type="Pfam" id="PF00005"/>
    </source>
</evidence>
<dbReference type="InterPro" id="IPR050107">
    <property type="entry name" value="ABC_carbohydrate_import_ATPase"/>
</dbReference>
<proteinExistence type="predicted"/>
<dbReference type="PANTHER" id="PTHR43790">
    <property type="entry name" value="CARBOHYDRATE TRANSPORT ATP-BINDING PROTEIN MG119-RELATED"/>
    <property type="match status" value="1"/>
</dbReference>
<keyword evidence="1" id="KW-0813">Transport</keyword>
<keyword evidence="3" id="KW-0677">Repeat</keyword>
<keyword evidence="5 7" id="KW-0067">ATP-binding</keyword>
<evidence type="ECO:0000256" key="1">
    <source>
        <dbReference type="ARBA" id="ARBA00022448"/>
    </source>
</evidence>
<dbReference type="Proteomes" id="UP001375743">
    <property type="component" value="Unassembled WGS sequence"/>
</dbReference>
<reference evidence="7 8" key="1">
    <citation type="submission" date="2024-01" db="EMBL/GenBank/DDBJ databases">
        <title>Multi-omics insights into the function and evolution of sodium benzoate biodegradation pathways in Benzoatithermus flavus gen. nov., sp. nov. from hot spring.</title>
        <authorList>
            <person name="Hu C.-J."/>
            <person name="Li W.-J."/>
        </authorList>
    </citation>
    <scope>NUCLEOTIDE SEQUENCE [LARGE SCALE GENOMIC DNA]</scope>
    <source>
        <strain evidence="7 8">SYSU G07066</strain>
    </source>
</reference>
<dbReference type="InterPro" id="IPR003439">
    <property type="entry name" value="ABC_transporter-like_ATP-bd"/>
</dbReference>
<dbReference type="GO" id="GO:0005524">
    <property type="term" value="F:ATP binding"/>
    <property type="evidence" value="ECO:0007669"/>
    <property type="project" value="UniProtKB-KW"/>
</dbReference>